<gene>
    <name evidence="1" type="ORF">KDK_20040</name>
</gene>
<evidence type="ECO:0000313" key="2">
    <source>
        <dbReference type="Proteomes" id="UP000287188"/>
    </source>
</evidence>
<sequence length="97" mass="10678">MPVAPPQAANKSVSALRLSNKANESRCLNKSVTGSIKTPFKNSMLFYSKLIQNYICHSSDVDRKFSVFALNKDAEKTILIIDTINTLATDNVSQSQV</sequence>
<comment type="caution">
    <text evidence="1">The sequence shown here is derived from an EMBL/GenBank/DDBJ whole genome shotgun (WGS) entry which is preliminary data.</text>
</comment>
<name>A0A402AGM5_9CHLR</name>
<dbReference type="Proteomes" id="UP000287188">
    <property type="component" value="Unassembled WGS sequence"/>
</dbReference>
<accession>A0A402AGM5</accession>
<reference evidence="2" key="1">
    <citation type="submission" date="2018-12" db="EMBL/GenBank/DDBJ databases">
        <title>Tengunoibacter tsumagoiensis gen. nov., sp. nov., Dictyobacter kobayashii sp. nov., D. alpinus sp. nov., and D. joshuensis sp. nov. and description of Dictyobacteraceae fam. nov. within the order Ktedonobacterales isolated from Tengu-no-mugimeshi.</title>
        <authorList>
            <person name="Wang C.M."/>
            <person name="Zheng Y."/>
            <person name="Sakai Y."/>
            <person name="Toyoda A."/>
            <person name="Minakuchi Y."/>
            <person name="Abe K."/>
            <person name="Yokota A."/>
            <person name="Yabe S."/>
        </authorList>
    </citation>
    <scope>NUCLEOTIDE SEQUENCE [LARGE SCALE GENOMIC DNA]</scope>
    <source>
        <strain evidence="2">Uno11</strain>
    </source>
</reference>
<organism evidence="1 2">
    <name type="scientific">Dictyobacter kobayashii</name>
    <dbReference type="NCBI Taxonomy" id="2014872"/>
    <lineage>
        <taxon>Bacteria</taxon>
        <taxon>Bacillati</taxon>
        <taxon>Chloroflexota</taxon>
        <taxon>Ktedonobacteria</taxon>
        <taxon>Ktedonobacterales</taxon>
        <taxon>Dictyobacteraceae</taxon>
        <taxon>Dictyobacter</taxon>
    </lineage>
</organism>
<dbReference type="AlphaFoldDB" id="A0A402AGM5"/>
<evidence type="ECO:0000313" key="1">
    <source>
        <dbReference type="EMBL" id="GCE18204.1"/>
    </source>
</evidence>
<protein>
    <submittedName>
        <fullName evidence="1">Uncharacterized protein</fullName>
    </submittedName>
</protein>
<proteinExistence type="predicted"/>
<dbReference type="EMBL" id="BIFS01000001">
    <property type="protein sequence ID" value="GCE18204.1"/>
    <property type="molecule type" value="Genomic_DNA"/>
</dbReference>
<keyword evidence="2" id="KW-1185">Reference proteome</keyword>